<proteinExistence type="predicted"/>
<dbReference type="AlphaFoldDB" id="A0A8D8WRG8"/>
<organism evidence="1">
    <name type="scientific">Cacopsylla melanoneura</name>
    <dbReference type="NCBI Taxonomy" id="428564"/>
    <lineage>
        <taxon>Eukaryota</taxon>
        <taxon>Metazoa</taxon>
        <taxon>Ecdysozoa</taxon>
        <taxon>Arthropoda</taxon>
        <taxon>Hexapoda</taxon>
        <taxon>Insecta</taxon>
        <taxon>Pterygota</taxon>
        <taxon>Neoptera</taxon>
        <taxon>Paraneoptera</taxon>
        <taxon>Hemiptera</taxon>
        <taxon>Sternorrhyncha</taxon>
        <taxon>Psylloidea</taxon>
        <taxon>Psyllidae</taxon>
        <taxon>Psyllinae</taxon>
        <taxon>Cacopsylla</taxon>
    </lineage>
</organism>
<reference evidence="1" key="1">
    <citation type="submission" date="2021-05" db="EMBL/GenBank/DDBJ databases">
        <authorList>
            <person name="Alioto T."/>
            <person name="Alioto T."/>
            <person name="Gomez Garrido J."/>
        </authorList>
    </citation>
    <scope>NUCLEOTIDE SEQUENCE</scope>
</reference>
<protein>
    <submittedName>
        <fullName evidence="1">Uncharacterized protein</fullName>
    </submittedName>
</protein>
<dbReference type="EMBL" id="HBUF01217041">
    <property type="protein sequence ID" value="CAG6667684.1"/>
    <property type="molecule type" value="Transcribed_RNA"/>
</dbReference>
<name>A0A8D8WRG8_9HEMI</name>
<sequence length="110" mass="12337">MIVSCMLTLMRDPRGYPQAAPSPGCYKQHSLCNTVPPPPYTLPYHSMQTCLPPLVPLPLPLTNGRRTICGERVCDVSACDTHALWMIWISVKWAPSQGDRVLTFCPIRRN</sequence>
<accession>A0A8D8WRG8</accession>
<evidence type="ECO:0000313" key="1">
    <source>
        <dbReference type="EMBL" id="CAG6667684.1"/>
    </source>
</evidence>